<accession>A0AAW0N9Q0</accession>
<comment type="caution">
    <text evidence="2">The sequence shown here is derived from an EMBL/GenBank/DDBJ whole genome shotgun (WGS) entry which is preliminary data.</text>
</comment>
<name>A0AAW0N9Q0_9GOBI</name>
<protein>
    <submittedName>
        <fullName evidence="2">Uncharacterized protein</fullName>
    </submittedName>
</protein>
<evidence type="ECO:0000256" key="1">
    <source>
        <dbReference type="SAM" id="MobiDB-lite"/>
    </source>
</evidence>
<evidence type="ECO:0000313" key="2">
    <source>
        <dbReference type="EMBL" id="KAK7893193.1"/>
    </source>
</evidence>
<dbReference type="AlphaFoldDB" id="A0AAW0N9Q0"/>
<dbReference type="EMBL" id="JBBPFD010000016">
    <property type="protein sequence ID" value="KAK7893193.1"/>
    <property type="molecule type" value="Genomic_DNA"/>
</dbReference>
<gene>
    <name evidence="2" type="ORF">WMY93_022345</name>
</gene>
<dbReference type="Proteomes" id="UP001460270">
    <property type="component" value="Unassembled WGS sequence"/>
</dbReference>
<sequence length="138" mass="14877">MSPKAREEGGFGERETVRKCARSPRSPSFPAPAPSLQHLFLFSPPLTPSRVLGLIRRSRGASRVSPGGPPAGSGGVRSRCHVRFLPGFVSTASENHGQERRERRGSTRSRMPVMRGLIAPQTPSWTPSPLASTGHVSK</sequence>
<reference evidence="3" key="1">
    <citation type="submission" date="2024-04" db="EMBL/GenBank/DDBJ databases">
        <title>Salinicola lusitanus LLJ914,a marine bacterium isolated from the Okinawa Trough.</title>
        <authorList>
            <person name="Li J."/>
        </authorList>
    </citation>
    <scope>NUCLEOTIDE SEQUENCE [LARGE SCALE GENOMIC DNA]</scope>
</reference>
<feature type="compositionally biased region" description="Polar residues" evidence="1">
    <location>
        <begin position="121"/>
        <end position="138"/>
    </location>
</feature>
<feature type="region of interest" description="Disordered" evidence="1">
    <location>
        <begin position="1"/>
        <end position="35"/>
    </location>
</feature>
<organism evidence="2 3">
    <name type="scientific">Mugilogobius chulae</name>
    <name type="common">yellowstripe goby</name>
    <dbReference type="NCBI Taxonomy" id="88201"/>
    <lineage>
        <taxon>Eukaryota</taxon>
        <taxon>Metazoa</taxon>
        <taxon>Chordata</taxon>
        <taxon>Craniata</taxon>
        <taxon>Vertebrata</taxon>
        <taxon>Euteleostomi</taxon>
        <taxon>Actinopterygii</taxon>
        <taxon>Neopterygii</taxon>
        <taxon>Teleostei</taxon>
        <taxon>Neoteleostei</taxon>
        <taxon>Acanthomorphata</taxon>
        <taxon>Gobiaria</taxon>
        <taxon>Gobiiformes</taxon>
        <taxon>Gobioidei</taxon>
        <taxon>Gobiidae</taxon>
        <taxon>Gobionellinae</taxon>
        <taxon>Mugilogobius</taxon>
    </lineage>
</organism>
<feature type="compositionally biased region" description="Basic and acidic residues" evidence="1">
    <location>
        <begin position="1"/>
        <end position="18"/>
    </location>
</feature>
<feature type="compositionally biased region" description="Basic and acidic residues" evidence="1">
    <location>
        <begin position="96"/>
        <end position="105"/>
    </location>
</feature>
<proteinExistence type="predicted"/>
<keyword evidence="3" id="KW-1185">Reference proteome</keyword>
<evidence type="ECO:0000313" key="3">
    <source>
        <dbReference type="Proteomes" id="UP001460270"/>
    </source>
</evidence>
<feature type="region of interest" description="Disordered" evidence="1">
    <location>
        <begin position="58"/>
        <end position="138"/>
    </location>
</feature>